<evidence type="ECO:0000256" key="2">
    <source>
        <dbReference type="ARBA" id="ARBA00004922"/>
    </source>
</evidence>
<dbReference type="GO" id="GO:0004571">
    <property type="term" value="F:mannosyl-oligosaccharide 1,2-alpha-mannosidase activity"/>
    <property type="evidence" value="ECO:0007669"/>
    <property type="project" value="UniProtKB-EC"/>
</dbReference>
<keyword evidence="17" id="KW-1185">Reference proteome</keyword>
<feature type="active site" description="Proton donor" evidence="10">
    <location>
        <position position="240"/>
    </location>
</feature>
<evidence type="ECO:0000256" key="8">
    <source>
        <dbReference type="ARBA" id="ARBA00047669"/>
    </source>
</evidence>
<dbReference type="GO" id="GO:0005783">
    <property type="term" value="C:endoplasmic reticulum"/>
    <property type="evidence" value="ECO:0007669"/>
    <property type="project" value="TreeGrafter"/>
</dbReference>
<dbReference type="InterPro" id="IPR024956">
    <property type="entry name" value="tRNAHis_GuaTrfase_cat"/>
</dbReference>
<comment type="pathway">
    <text evidence="2">Protein modification; protein glycosylation.</text>
</comment>
<evidence type="ECO:0000256" key="13">
    <source>
        <dbReference type="RuleBase" id="RU361193"/>
    </source>
</evidence>
<dbReference type="GO" id="GO:0006400">
    <property type="term" value="P:tRNA modification"/>
    <property type="evidence" value="ECO:0007669"/>
    <property type="project" value="InterPro"/>
</dbReference>
<dbReference type="GO" id="GO:0005975">
    <property type="term" value="P:carbohydrate metabolic process"/>
    <property type="evidence" value="ECO:0007669"/>
    <property type="project" value="InterPro"/>
</dbReference>
<dbReference type="Pfam" id="PF01532">
    <property type="entry name" value="Glyco_hydro_47"/>
    <property type="match status" value="2"/>
</dbReference>
<evidence type="ECO:0000256" key="5">
    <source>
        <dbReference type="ARBA" id="ARBA00022801"/>
    </source>
</evidence>
<comment type="catalytic activity">
    <reaction evidence="9">
        <text>N(4)-(alpha-D-Man-(1-&gt;2)-alpha-D-Man-(1-&gt;2)-alpha-D-Man-(1-&gt;3)-[alpha-D-Man-(1-&gt;2)-alpha-D-Man-(1-&gt;3)-[alpha-D-Man-(1-&gt;2)-alpha-D-Man-(1-&gt;6)]-alpha-D-Man-(1-&gt;6)]-beta-D-Man-(1-&gt;4)-beta-D-GlcNAc-(1-&gt;4)-beta-D-GlcNAc)-L-asparaginyl-[protein] (N-glucan mannose isomer 9A1,2,3B1,2,3) + 4 H2O = N(4)-(alpha-D-Man-(1-&gt;3)-[alpha-D-Man-(1-&gt;3)-[alpha-D-Man-(1-&gt;6)]-alpha-D-Man-(1-&gt;6)]-beta-D-Man-(1-&gt;4)-beta-D-GlcNAc-(1-&gt;4)-beta-D-GlcNAc)-L-asparaginyl-[protein] (N-glucan mannose isomer 5A1,2) + 4 beta-D-mannose</text>
        <dbReference type="Rhea" id="RHEA:56008"/>
        <dbReference type="Rhea" id="RHEA-COMP:14356"/>
        <dbReference type="Rhea" id="RHEA-COMP:14367"/>
        <dbReference type="ChEBI" id="CHEBI:15377"/>
        <dbReference type="ChEBI" id="CHEBI:28563"/>
        <dbReference type="ChEBI" id="CHEBI:59087"/>
        <dbReference type="ChEBI" id="CHEBI:139493"/>
        <dbReference type="EC" id="3.2.1.113"/>
    </reaction>
</comment>
<dbReference type="InterPro" id="IPR012341">
    <property type="entry name" value="6hp_glycosidase-like_sf"/>
</dbReference>
<proteinExistence type="inferred from homology"/>
<dbReference type="GO" id="GO:0005509">
    <property type="term" value="F:calcium ion binding"/>
    <property type="evidence" value="ECO:0007669"/>
    <property type="project" value="InterPro"/>
</dbReference>
<dbReference type="Gene3D" id="3.30.70.3000">
    <property type="match status" value="1"/>
</dbReference>
<evidence type="ECO:0000259" key="15">
    <source>
        <dbReference type="Pfam" id="PF04446"/>
    </source>
</evidence>
<evidence type="ECO:0000256" key="9">
    <source>
        <dbReference type="ARBA" id="ARBA00048605"/>
    </source>
</evidence>
<feature type="binding site" evidence="11">
    <location>
        <position position="676"/>
    </location>
    <ligand>
        <name>Ca(2+)</name>
        <dbReference type="ChEBI" id="CHEBI:29108"/>
    </ligand>
</feature>
<comment type="caution">
    <text evidence="16">The sequence shown here is derived from an EMBL/GenBank/DDBJ whole genome shotgun (WGS) entry which is preliminary data.</text>
</comment>
<evidence type="ECO:0000256" key="11">
    <source>
        <dbReference type="PIRSR" id="PIRSR601382-2"/>
    </source>
</evidence>
<protein>
    <recommendedName>
        <fullName evidence="13">alpha-1,2-Mannosidase</fullName>
        <ecNumber evidence="13">3.2.1.-</ecNumber>
    </recommendedName>
</protein>
<evidence type="ECO:0000313" key="17">
    <source>
        <dbReference type="Proteomes" id="UP000186817"/>
    </source>
</evidence>
<comment type="cofactor">
    <cofactor evidence="1 11">
        <name>Ca(2+)</name>
        <dbReference type="ChEBI" id="CHEBI:29108"/>
    </cofactor>
</comment>
<dbReference type="PRINTS" id="PR00747">
    <property type="entry name" value="GLYHDRLASE47"/>
</dbReference>
<dbReference type="GO" id="GO:0008193">
    <property type="term" value="F:tRNA guanylyltransferase activity"/>
    <property type="evidence" value="ECO:0007669"/>
    <property type="project" value="InterPro"/>
</dbReference>
<dbReference type="EMBL" id="LSRX01000964">
    <property type="protein sequence ID" value="OLP85647.1"/>
    <property type="molecule type" value="Genomic_DNA"/>
</dbReference>
<dbReference type="PANTHER" id="PTHR11742:SF55">
    <property type="entry name" value="ENDOPLASMIC RETICULUM MANNOSYL-OLIGOSACCHARIDE 1,2-ALPHA-MANNOSIDASE"/>
    <property type="match status" value="1"/>
</dbReference>
<feature type="domain" description="tRNAHis guanylyltransferase catalytic" evidence="15">
    <location>
        <begin position="948"/>
        <end position="1070"/>
    </location>
</feature>
<keyword evidence="5 13" id="KW-0378">Hydrolase</keyword>
<gene>
    <name evidence="16" type="primary">Man1b1</name>
    <name evidence="16" type="ORF">AK812_SmicGene33356</name>
</gene>
<evidence type="ECO:0000256" key="1">
    <source>
        <dbReference type="ARBA" id="ARBA00001913"/>
    </source>
</evidence>
<dbReference type="PANTHER" id="PTHR11742">
    <property type="entry name" value="MANNOSYL-OLIGOSACCHARIDE ALPHA-1,2-MANNOSIDASE-RELATED"/>
    <property type="match status" value="1"/>
</dbReference>
<comment type="catalytic activity">
    <reaction evidence="8">
        <text>N(4)-(alpha-D-Man-(1-&gt;2)-alpha-D-Man-(1-&gt;2)-alpha-D-Man-(1-&gt;3)-[alpha-D-Man-(1-&gt;3)-[alpha-D-Man-(1-&gt;2)-alpha-D-Man-(1-&gt;6)]-alpha-D-Man-(1-&gt;6)]-beta-D-Man-(1-&gt;4)-beta-D-GlcNAc-(1-&gt;4)-beta-D-GlcNAc)-L-asparaginyl-[protein] (N-glucan mannose isomer 8A1,2,3B1,3) + 3 H2O = N(4)-(alpha-D-Man-(1-&gt;3)-[alpha-D-Man-(1-&gt;3)-[alpha-D-Man-(1-&gt;6)]-alpha-D-Man-(1-&gt;6)]-beta-D-Man-(1-&gt;4)-beta-D-GlcNAc-(1-&gt;4)-beta-D-GlcNAc)-L-asparaginyl-[protein] (N-glucan mannose isomer 5A1,2) + 3 beta-D-mannose</text>
        <dbReference type="Rhea" id="RHEA:56028"/>
        <dbReference type="Rhea" id="RHEA-COMP:14358"/>
        <dbReference type="Rhea" id="RHEA-COMP:14367"/>
        <dbReference type="ChEBI" id="CHEBI:15377"/>
        <dbReference type="ChEBI" id="CHEBI:28563"/>
        <dbReference type="ChEBI" id="CHEBI:59087"/>
        <dbReference type="ChEBI" id="CHEBI:60628"/>
        <dbReference type="EC" id="3.2.1.113"/>
    </reaction>
</comment>
<evidence type="ECO:0000256" key="7">
    <source>
        <dbReference type="ARBA" id="ARBA00023157"/>
    </source>
</evidence>
<reference evidence="16 17" key="1">
    <citation type="submission" date="2016-02" db="EMBL/GenBank/DDBJ databases">
        <title>Genome analysis of coral dinoflagellate symbionts highlights evolutionary adaptations to a symbiotic lifestyle.</title>
        <authorList>
            <person name="Aranda M."/>
            <person name="Li Y."/>
            <person name="Liew Y.J."/>
            <person name="Baumgarten S."/>
            <person name="Simakov O."/>
            <person name="Wilson M."/>
            <person name="Piel J."/>
            <person name="Ashoor H."/>
            <person name="Bougouffa S."/>
            <person name="Bajic V.B."/>
            <person name="Ryu T."/>
            <person name="Ravasi T."/>
            <person name="Bayer T."/>
            <person name="Micklem G."/>
            <person name="Kim H."/>
            <person name="Bhak J."/>
            <person name="Lajeunesse T.C."/>
            <person name="Voolstra C.R."/>
        </authorList>
    </citation>
    <scope>NUCLEOTIDE SEQUENCE [LARGE SCALE GENOMIC DNA]</scope>
    <source>
        <strain evidence="16 17">CCMP2467</strain>
    </source>
</reference>
<feature type="active site" evidence="10">
    <location>
        <position position="420"/>
    </location>
</feature>
<dbReference type="EC" id="3.2.1.-" evidence="13"/>
<feature type="disulfide bond" evidence="12">
    <location>
        <begin position="520"/>
        <end position="555"/>
    </location>
</feature>
<feature type="compositionally biased region" description="Polar residues" evidence="14">
    <location>
        <begin position="733"/>
        <end position="743"/>
    </location>
</feature>
<dbReference type="OrthoDB" id="419650at2759"/>
<organism evidence="16 17">
    <name type="scientific">Symbiodinium microadriaticum</name>
    <name type="common">Dinoflagellate</name>
    <name type="synonym">Zooxanthella microadriatica</name>
    <dbReference type="NCBI Taxonomy" id="2951"/>
    <lineage>
        <taxon>Eukaryota</taxon>
        <taxon>Sar</taxon>
        <taxon>Alveolata</taxon>
        <taxon>Dinophyceae</taxon>
        <taxon>Suessiales</taxon>
        <taxon>Symbiodiniaceae</taxon>
        <taxon>Symbiodinium</taxon>
    </lineage>
</organism>
<dbReference type="GO" id="GO:0016020">
    <property type="term" value="C:membrane"/>
    <property type="evidence" value="ECO:0007669"/>
    <property type="project" value="InterPro"/>
</dbReference>
<dbReference type="Proteomes" id="UP000186817">
    <property type="component" value="Unassembled WGS sequence"/>
</dbReference>
<evidence type="ECO:0000256" key="14">
    <source>
        <dbReference type="SAM" id="MobiDB-lite"/>
    </source>
</evidence>
<keyword evidence="13" id="KW-0326">Glycosidase</keyword>
<keyword evidence="6 11" id="KW-0106">Calcium</keyword>
<keyword evidence="4 11" id="KW-0479">Metal-binding</keyword>
<dbReference type="Gene3D" id="1.50.10.10">
    <property type="match status" value="1"/>
</dbReference>
<dbReference type="InterPro" id="IPR038469">
    <property type="entry name" value="tRNAHis_GuaTrfase_Thg1_sf"/>
</dbReference>
<evidence type="ECO:0000256" key="6">
    <source>
        <dbReference type="ARBA" id="ARBA00022837"/>
    </source>
</evidence>
<evidence type="ECO:0000256" key="4">
    <source>
        <dbReference type="ARBA" id="ARBA00022723"/>
    </source>
</evidence>
<dbReference type="InterPro" id="IPR001382">
    <property type="entry name" value="Glyco_hydro_47"/>
</dbReference>
<evidence type="ECO:0000313" key="16">
    <source>
        <dbReference type="EMBL" id="OLP85647.1"/>
    </source>
</evidence>
<feature type="active site" evidence="10">
    <location>
        <position position="592"/>
    </location>
</feature>
<comment type="similarity">
    <text evidence="3 13">Belongs to the glycosyl hydrolase 47 family.</text>
</comment>
<evidence type="ECO:0000256" key="3">
    <source>
        <dbReference type="ARBA" id="ARBA00007658"/>
    </source>
</evidence>
<evidence type="ECO:0000256" key="12">
    <source>
        <dbReference type="PIRSR" id="PIRSR601382-3"/>
    </source>
</evidence>
<feature type="compositionally biased region" description="Polar residues" evidence="14">
    <location>
        <begin position="10"/>
        <end position="22"/>
    </location>
</feature>
<dbReference type="Pfam" id="PF04446">
    <property type="entry name" value="Thg1"/>
    <property type="match status" value="1"/>
</dbReference>
<name>A0A1Q9CRX7_SYMMI</name>
<dbReference type="AlphaFoldDB" id="A0A1Q9CRX7"/>
<dbReference type="InterPro" id="IPR050749">
    <property type="entry name" value="Glycosyl_Hydrolase_47"/>
</dbReference>
<sequence length="1250" mass="138860">MQYNEPAVRSASNDGTKPSQTNPPVQLINAACGADVFCNCDAFTDMPRIVLFLLLPFASPPWRRMASAQPRGHREIDCGEAPARPSERRQTVAALAQIWDPQTLASFSMSQLDGLSDVMCGYCPQLSRAFKCRQRRHWVEAEAVAEAEQYLAEESELARRQALSMMRHVWRNYEKRAFAKDELRPVSGTGQDSWGGIGQTLVDAMDTLWLMGFREEFDRAAAWVEKSLSFAHDLNVNLFETTIRHLGGLLSAFALSGRPGLLAKAVDLGDRLIQAFPSMPAIRSPPAPAEGDAATGWTDDVKKLLQQVGVPQNTLDTVLGKDVKTAPASLPSSDVNLKTGETKNLAGFVSLAEAYVPMEWKYLTALTGNCTYSRAQDQVLRTLNSSLDLQNRGLGAILLRSDGTTFASPENRISLGSRGDSFYEYLLKDSLFAGEHADPLARTLWNSFRRKLPELLVEVDPQPAATRRKRRRSPKDEVPRGFAGSLGGWYESWREWPAPWLFVKELSASHTIPKMDHLICFLPGAIALEVLHEQKRNARKSKVDLRLAHKLVETCVHTYWRTASDLAPEITRFNAFGLVDDLGSMHNILRPETIESLFVLWRTTKKQIYRNWGQRMLCAFHRSKTPFGFASLHNVNHPTKKRDDMPSFFVAETLKYLFLLFSDDAILPLDQFVLGTEAHPVPLLQTLRASWPCELLTLPKAFAEAPRPVKEVPEESESEATESSRPVLEPVPQSDTTTATPSSKACDRDRLQQLALQIQELQQELRAEHASCSDTGDPTCWVGGYSFQECCVPPPGNPLCWDAEFTYARFPDLLMALGAQHTALSAGLYCQRSTAPRRDCCLRGGPQKGQWLLQPSPLRPLSAFSVATCAGAVVARRSLKTVKAYNLKTGRLPDSLGETLDTIETVLRNKNPQRHDRIRDHELGPLLPKRWWTHLGVQLKAQEEAFGPLPADAWISLRLDGCCWGTVMSRLKSSGILEQGFRNEIAEAMITSCRAVMCEFDGILGYTHSDEMTIIVPPGSRVCDGSVSWWVSTAASVASAACNRSLAKLAAARGLQLPEIVMAHFDCRVGVFDSARQAEGLVLWRAADCNVNSASDAIKFSDAPFAVREYNTIQKLCYLQERSGLPMQRHQAYGSLIGRIALEGRDVLVLLNSGCHSLPKHIHNLARLGTLVPSHSGPKLRGPAKRLQTFRRWWARLQRGLGLVSGPISEQASKFGLLDFVVWPCSTPKCVKDTFLCAQELALGHYKALK</sequence>
<evidence type="ECO:0000256" key="10">
    <source>
        <dbReference type="PIRSR" id="PIRSR601382-1"/>
    </source>
</evidence>
<dbReference type="InterPro" id="IPR036026">
    <property type="entry name" value="Seven-hairpin_glycosidases"/>
</dbReference>
<keyword evidence="7 12" id="KW-1015">Disulfide bond</keyword>
<feature type="region of interest" description="Disordered" evidence="14">
    <location>
        <begin position="707"/>
        <end position="746"/>
    </location>
</feature>
<accession>A0A1Q9CRX7</accession>
<dbReference type="GO" id="GO:0000287">
    <property type="term" value="F:magnesium ion binding"/>
    <property type="evidence" value="ECO:0007669"/>
    <property type="project" value="InterPro"/>
</dbReference>
<dbReference type="SUPFAM" id="SSF48225">
    <property type="entry name" value="Seven-hairpin glycosidases"/>
    <property type="match status" value="2"/>
</dbReference>
<feature type="region of interest" description="Disordered" evidence="14">
    <location>
        <begin position="1"/>
        <end position="22"/>
    </location>
</feature>
<feature type="active site" description="Proton donor" evidence="10">
    <location>
        <position position="569"/>
    </location>
</feature>